<evidence type="ECO:0000313" key="2">
    <source>
        <dbReference type="EMBL" id="EGT55998.1"/>
    </source>
</evidence>
<evidence type="ECO:0000313" key="3">
    <source>
        <dbReference type="Proteomes" id="UP000008068"/>
    </source>
</evidence>
<dbReference type="InParanoid" id="G0N9Z1"/>
<accession>G0N9Z1</accession>
<protein>
    <submittedName>
        <fullName evidence="2">CBN-SRV-26 protein</fullName>
    </submittedName>
</protein>
<feature type="transmembrane region" description="Helical" evidence="1">
    <location>
        <begin position="130"/>
        <end position="151"/>
    </location>
</feature>
<feature type="transmembrane region" description="Helical" evidence="1">
    <location>
        <begin position="216"/>
        <end position="236"/>
    </location>
</feature>
<proteinExistence type="predicted"/>
<dbReference type="Pfam" id="PF10323">
    <property type="entry name" value="7TM_GPCR_Srv"/>
    <property type="match status" value="1"/>
</dbReference>
<dbReference type="EMBL" id="GL379853">
    <property type="protein sequence ID" value="EGT55998.1"/>
    <property type="molecule type" value="Genomic_DNA"/>
</dbReference>
<dbReference type="AlphaFoldDB" id="G0N9Z1"/>
<dbReference type="Gene3D" id="1.20.1070.10">
    <property type="entry name" value="Rhodopsin 7-helix transmembrane proteins"/>
    <property type="match status" value="1"/>
</dbReference>
<feature type="transmembrane region" description="Helical" evidence="1">
    <location>
        <begin position="46"/>
        <end position="67"/>
    </location>
</feature>
<feature type="transmembrane region" description="Helical" evidence="1">
    <location>
        <begin position="171"/>
        <end position="195"/>
    </location>
</feature>
<dbReference type="eggNOG" id="ENOG502TGDN">
    <property type="taxonomic scope" value="Eukaryota"/>
</dbReference>
<dbReference type="PANTHER" id="PTHR24224">
    <property type="entry name" value="CARDIOACCELERATORY PEPTIDE RECEPTOR-RELATED"/>
    <property type="match status" value="1"/>
</dbReference>
<evidence type="ECO:0000256" key="1">
    <source>
        <dbReference type="SAM" id="Phobius"/>
    </source>
</evidence>
<keyword evidence="1" id="KW-0472">Membrane</keyword>
<name>G0N9Z1_CAEBE</name>
<reference evidence="3" key="1">
    <citation type="submission" date="2011-07" db="EMBL/GenBank/DDBJ databases">
        <authorList>
            <consortium name="Caenorhabditis brenneri Sequencing and Analysis Consortium"/>
            <person name="Wilson R.K."/>
        </authorList>
    </citation>
    <scope>NUCLEOTIDE SEQUENCE [LARGE SCALE GENOMIC DNA]</scope>
    <source>
        <strain evidence="3">PB2801</strain>
    </source>
</reference>
<feature type="transmembrane region" description="Helical" evidence="1">
    <location>
        <begin position="14"/>
        <end position="34"/>
    </location>
</feature>
<dbReference type="GO" id="GO:0016020">
    <property type="term" value="C:membrane"/>
    <property type="evidence" value="ECO:0007669"/>
    <property type="project" value="TreeGrafter"/>
</dbReference>
<dbReference type="SUPFAM" id="SSF81321">
    <property type="entry name" value="Family A G protein-coupled receptor-like"/>
    <property type="match status" value="1"/>
</dbReference>
<dbReference type="Proteomes" id="UP000008068">
    <property type="component" value="Unassembled WGS sequence"/>
</dbReference>
<dbReference type="InterPro" id="IPR019426">
    <property type="entry name" value="7TM_GPCR_serpentine_rcpt_Srv"/>
</dbReference>
<dbReference type="InterPro" id="IPR052665">
    <property type="entry name" value="Neuropeptide-GPCR"/>
</dbReference>
<dbReference type="OrthoDB" id="5868253at2759"/>
<dbReference type="OMA" id="MFYLRTI"/>
<dbReference type="HOGENOM" id="CLU_055887_1_0_1"/>
<keyword evidence="1" id="KW-0812">Transmembrane</keyword>
<dbReference type="FunCoup" id="G0N9Z1">
    <property type="interactions" value="4"/>
</dbReference>
<feature type="transmembrane region" description="Helical" evidence="1">
    <location>
        <begin position="87"/>
        <end position="109"/>
    </location>
</feature>
<organism evidence="3">
    <name type="scientific">Caenorhabditis brenneri</name>
    <name type="common">Nematode worm</name>
    <dbReference type="NCBI Taxonomy" id="135651"/>
    <lineage>
        <taxon>Eukaryota</taxon>
        <taxon>Metazoa</taxon>
        <taxon>Ecdysozoa</taxon>
        <taxon>Nematoda</taxon>
        <taxon>Chromadorea</taxon>
        <taxon>Rhabditida</taxon>
        <taxon>Rhabditina</taxon>
        <taxon>Rhabditomorpha</taxon>
        <taxon>Rhabditoidea</taxon>
        <taxon>Rhabditidae</taxon>
        <taxon>Peloderinae</taxon>
        <taxon>Caenorhabditis</taxon>
    </lineage>
</organism>
<keyword evidence="3" id="KW-1185">Reference proteome</keyword>
<sequence length="328" mass="38121">MNSTLEPPTWGFKVYYAMTIVTLPIYFSILICFIRLRYVSKTYNSTFYSLLLQHCIADLTSMIGYLALTPAREIPVIRQFYFEYQQYYIAAGTFCNGYCSKTIVFSHLQHHLLHSLYQKIQKAAKWKINLVYWLTPTLLSVVVLKDTDFYFNNLVDMTVIIDRAITQRNTLMALIVVAVTCIVCSLAYGGLLYFVRKNSSIISKSLRREIHLAFQVLLLLLAFFAMLVFFAVLNYFSRMQMNEHMYYLRGLYPMASGFLSYINPYCILLLNRDLTRQVYHSFTCDGYKESEAQVSGIFSNSNKQLTLPTTQTRTGMKDARSIRRVAFR</sequence>
<dbReference type="PANTHER" id="PTHR24224:SF15">
    <property type="entry name" value="G-PROTEIN COUPLED RECEPTORS FAMILY 1 PROFILE DOMAIN-CONTAINING PROTEIN"/>
    <property type="match status" value="1"/>
</dbReference>
<keyword evidence="1" id="KW-1133">Transmembrane helix</keyword>
<feature type="transmembrane region" description="Helical" evidence="1">
    <location>
        <begin position="251"/>
        <end position="270"/>
    </location>
</feature>
<gene>
    <name evidence="2" type="primary">Cbn-srv-26</name>
    <name evidence="2" type="ORF">CAEBREN_11003</name>
</gene>